<organism evidence="2 3">
    <name type="scientific">Pleurodeles waltl</name>
    <name type="common">Iberian ribbed newt</name>
    <dbReference type="NCBI Taxonomy" id="8319"/>
    <lineage>
        <taxon>Eukaryota</taxon>
        <taxon>Metazoa</taxon>
        <taxon>Chordata</taxon>
        <taxon>Craniata</taxon>
        <taxon>Vertebrata</taxon>
        <taxon>Euteleostomi</taxon>
        <taxon>Amphibia</taxon>
        <taxon>Batrachia</taxon>
        <taxon>Caudata</taxon>
        <taxon>Salamandroidea</taxon>
        <taxon>Salamandridae</taxon>
        <taxon>Pleurodelinae</taxon>
        <taxon>Pleurodeles</taxon>
    </lineage>
</organism>
<dbReference type="AlphaFoldDB" id="A0AAV7W2J8"/>
<name>A0AAV7W2J8_PLEWA</name>
<reference evidence="2" key="1">
    <citation type="journal article" date="2022" name="bioRxiv">
        <title>Sequencing and chromosome-scale assembly of the giantPleurodeles waltlgenome.</title>
        <authorList>
            <person name="Brown T."/>
            <person name="Elewa A."/>
            <person name="Iarovenko S."/>
            <person name="Subramanian E."/>
            <person name="Araus A.J."/>
            <person name="Petzold A."/>
            <person name="Susuki M."/>
            <person name="Suzuki K.-i.T."/>
            <person name="Hayashi T."/>
            <person name="Toyoda A."/>
            <person name="Oliveira C."/>
            <person name="Osipova E."/>
            <person name="Leigh N.D."/>
            <person name="Simon A."/>
            <person name="Yun M.H."/>
        </authorList>
    </citation>
    <scope>NUCLEOTIDE SEQUENCE</scope>
    <source>
        <strain evidence="2">20211129_DDA</strain>
        <tissue evidence="2">Liver</tissue>
    </source>
</reference>
<feature type="region of interest" description="Disordered" evidence="1">
    <location>
        <begin position="1"/>
        <end position="31"/>
    </location>
</feature>
<proteinExistence type="predicted"/>
<evidence type="ECO:0000313" key="3">
    <source>
        <dbReference type="Proteomes" id="UP001066276"/>
    </source>
</evidence>
<protein>
    <submittedName>
        <fullName evidence="2">Uncharacterized protein</fullName>
    </submittedName>
</protein>
<dbReference type="EMBL" id="JANPWB010000002">
    <property type="protein sequence ID" value="KAJ1207186.1"/>
    <property type="molecule type" value="Genomic_DNA"/>
</dbReference>
<evidence type="ECO:0000313" key="2">
    <source>
        <dbReference type="EMBL" id="KAJ1207186.1"/>
    </source>
</evidence>
<comment type="caution">
    <text evidence="2">The sequence shown here is derived from an EMBL/GenBank/DDBJ whole genome shotgun (WGS) entry which is preliminary data.</text>
</comment>
<sequence length="155" mass="16524">MLEGQSERRPVSGGGEPEASPAGGADCGGPFGAVGTMAEERLAQQKKEVRGPGPLCLVTTYSSGLLGSLKASQVSGGGVQRSWHYRKREDRACLRQGCRNVGAAHWAPLAGPPWKNLDELRLRRACDSRWLDRYWLCPSGSDWGFDVVGSGGPLG</sequence>
<evidence type="ECO:0000256" key="1">
    <source>
        <dbReference type="SAM" id="MobiDB-lite"/>
    </source>
</evidence>
<keyword evidence="3" id="KW-1185">Reference proteome</keyword>
<accession>A0AAV7W2J8</accession>
<feature type="compositionally biased region" description="Basic and acidic residues" evidence="1">
    <location>
        <begin position="1"/>
        <end position="10"/>
    </location>
</feature>
<dbReference type="Proteomes" id="UP001066276">
    <property type="component" value="Chromosome 1_2"/>
</dbReference>
<gene>
    <name evidence="2" type="ORF">NDU88_002578</name>
</gene>